<feature type="chain" id="PRO_5021916122" description="Lipoprotein" evidence="1">
    <location>
        <begin position="30"/>
        <end position="170"/>
    </location>
</feature>
<evidence type="ECO:0000313" key="2">
    <source>
        <dbReference type="EMBL" id="QDS98345.1"/>
    </source>
</evidence>
<proteinExistence type="predicted"/>
<protein>
    <recommendedName>
        <fullName evidence="4">Lipoprotein</fullName>
    </recommendedName>
</protein>
<keyword evidence="3" id="KW-1185">Reference proteome</keyword>
<sequence length="170" mass="17970" precursor="true">MKTHATTIGLSASLSLALLILAGCSGEDASPGGEDTGNGGAGVVDAHPTEGPHQGELIELGNEEYHAELIHDEIAGSITIYVLDSTAKESVAIEASEVTVNLSHDGEAEQFTLTANADTTDPAETSSRFESSDVHLAEDLESREATLVLTIKGKQYRGEIKHDHDEHEDH</sequence>
<dbReference type="AlphaFoldDB" id="A0A517MTY8"/>
<accession>A0A517MTY8</accession>
<dbReference type="PROSITE" id="PS51257">
    <property type="entry name" value="PROKAR_LIPOPROTEIN"/>
    <property type="match status" value="1"/>
</dbReference>
<keyword evidence="1" id="KW-0732">Signal</keyword>
<evidence type="ECO:0000313" key="3">
    <source>
        <dbReference type="Proteomes" id="UP000319852"/>
    </source>
</evidence>
<organism evidence="2 3">
    <name type="scientific">Adhaeretor mobilis</name>
    <dbReference type="NCBI Taxonomy" id="1930276"/>
    <lineage>
        <taxon>Bacteria</taxon>
        <taxon>Pseudomonadati</taxon>
        <taxon>Planctomycetota</taxon>
        <taxon>Planctomycetia</taxon>
        <taxon>Pirellulales</taxon>
        <taxon>Lacipirellulaceae</taxon>
        <taxon>Adhaeretor</taxon>
    </lineage>
</organism>
<dbReference type="EMBL" id="CP036263">
    <property type="protein sequence ID" value="QDS98345.1"/>
    <property type="molecule type" value="Genomic_DNA"/>
</dbReference>
<dbReference type="OrthoDB" id="276591at2"/>
<evidence type="ECO:0008006" key="4">
    <source>
        <dbReference type="Google" id="ProtNLM"/>
    </source>
</evidence>
<gene>
    <name evidence="2" type="ORF">HG15A2_16180</name>
</gene>
<dbReference type="Proteomes" id="UP000319852">
    <property type="component" value="Chromosome"/>
</dbReference>
<dbReference type="RefSeq" id="WP_145059420.1">
    <property type="nucleotide sequence ID" value="NZ_CP036263.1"/>
</dbReference>
<evidence type="ECO:0000256" key="1">
    <source>
        <dbReference type="SAM" id="SignalP"/>
    </source>
</evidence>
<name>A0A517MTY8_9BACT</name>
<dbReference type="KEGG" id="amob:HG15A2_16180"/>
<reference evidence="2 3" key="1">
    <citation type="submission" date="2019-02" db="EMBL/GenBank/DDBJ databases">
        <title>Deep-cultivation of Planctomycetes and their phenomic and genomic characterization uncovers novel biology.</title>
        <authorList>
            <person name="Wiegand S."/>
            <person name="Jogler M."/>
            <person name="Boedeker C."/>
            <person name="Pinto D."/>
            <person name="Vollmers J."/>
            <person name="Rivas-Marin E."/>
            <person name="Kohn T."/>
            <person name="Peeters S.H."/>
            <person name="Heuer A."/>
            <person name="Rast P."/>
            <person name="Oberbeckmann S."/>
            <person name="Bunk B."/>
            <person name="Jeske O."/>
            <person name="Meyerdierks A."/>
            <person name="Storesund J.E."/>
            <person name="Kallscheuer N."/>
            <person name="Luecker S."/>
            <person name="Lage O.M."/>
            <person name="Pohl T."/>
            <person name="Merkel B.J."/>
            <person name="Hornburger P."/>
            <person name="Mueller R.-W."/>
            <person name="Bruemmer F."/>
            <person name="Labrenz M."/>
            <person name="Spormann A.M."/>
            <person name="Op den Camp H."/>
            <person name="Overmann J."/>
            <person name="Amann R."/>
            <person name="Jetten M.S.M."/>
            <person name="Mascher T."/>
            <person name="Medema M.H."/>
            <person name="Devos D.P."/>
            <person name="Kaster A.-K."/>
            <person name="Ovreas L."/>
            <person name="Rohde M."/>
            <person name="Galperin M.Y."/>
            <person name="Jogler C."/>
        </authorList>
    </citation>
    <scope>NUCLEOTIDE SEQUENCE [LARGE SCALE GENOMIC DNA]</scope>
    <source>
        <strain evidence="2 3">HG15A2</strain>
    </source>
</reference>
<feature type="signal peptide" evidence="1">
    <location>
        <begin position="1"/>
        <end position="29"/>
    </location>
</feature>